<dbReference type="EMBL" id="JAPVEA010000007">
    <property type="protein sequence ID" value="KAJ5443401.1"/>
    <property type="molecule type" value="Genomic_DNA"/>
</dbReference>
<accession>A0AAD6C0S7</accession>
<reference evidence="2" key="2">
    <citation type="journal article" date="2023" name="IMA Fungus">
        <title>Comparative genomic study of the Penicillium genus elucidates a diverse pangenome and 15 lateral gene transfer events.</title>
        <authorList>
            <person name="Petersen C."/>
            <person name="Sorensen T."/>
            <person name="Nielsen M.R."/>
            <person name="Sondergaard T.E."/>
            <person name="Sorensen J.L."/>
            <person name="Fitzpatrick D.A."/>
            <person name="Frisvad J.C."/>
            <person name="Nielsen K.L."/>
        </authorList>
    </citation>
    <scope>NUCLEOTIDE SEQUENCE</scope>
    <source>
        <strain evidence="2">IBT 16125</strain>
    </source>
</reference>
<keyword evidence="3" id="KW-1185">Reference proteome</keyword>
<comment type="caution">
    <text evidence="2">The sequence shown here is derived from an EMBL/GenBank/DDBJ whole genome shotgun (WGS) entry which is preliminary data.</text>
</comment>
<sequence length="88" mass="10112">MAYNLHSVWDSNDPGLEWTPPVRLPYLNSPTQTLAIYLQKAALRDLVLIALEFYLTKVCHVLLKKVDYANLVYLGGVMIWVVNQDTYN</sequence>
<name>A0AAD6C0S7_9EURO</name>
<evidence type="ECO:0000259" key="1">
    <source>
        <dbReference type="PROSITE" id="PS51910"/>
    </source>
</evidence>
<reference evidence="2" key="1">
    <citation type="submission" date="2022-12" db="EMBL/GenBank/DDBJ databases">
        <authorList>
            <person name="Petersen C."/>
        </authorList>
    </citation>
    <scope>NUCLEOTIDE SEQUENCE</scope>
    <source>
        <strain evidence="2">IBT 16125</strain>
    </source>
</reference>
<proteinExistence type="predicted"/>
<dbReference type="GO" id="GO:0005975">
    <property type="term" value="P:carbohydrate metabolic process"/>
    <property type="evidence" value="ECO:0007669"/>
    <property type="project" value="InterPro"/>
</dbReference>
<dbReference type="GeneID" id="81600898"/>
<dbReference type="PROSITE" id="PS51910">
    <property type="entry name" value="GH18_2"/>
    <property type="match status" value="1"/>
</dbReference>
<organism evidence="2 3">
    <name type="scientific">Penicillium daleae</name>
    <dbReference type="NCBI Taxonomy" id="63821"/>
    <lineage>
        <taxon>Eukaryota</taxon>
        <taxon>Fungi</taxon>
        <taxon>Dikarya</taxon>
        <taxon>Ascomycota</taxon>
        <taxon>Pezizomycotina</taxon>
        <taxon>Eurotiomycetes</taxon>
        <taxon>Eurotiomycetidae</taxon>
        <taxon>Eurotiales</taxon>
        <taxon>Aspergillaceae</taxon>
        <taxon>Penicillium</taxon>
    </lineage>
</organism>
<evidence type="ECO:0000313" key="2">
    <source>
        <dbReference type="EMBL" id="KAJ5443401.1"/>
    </source>
</evidence>
<dbReference type="AlphaFoldDB" id="A0AAD6C0S7"/>
<gene>
    <name evidence="2" type="ORF">N7458_007273</name>
</gene>
<protein>
    <recommendedName>
        <fullName evidence="1">GH18 domain-containing protein</fullName>
    </recommendedName>
</protein>
<dbReference type="RefSeq" id="XP_056763481.1">
    <property type="nucleotide sequence ID" value="XM_056910655.1"/>
</dbReference>
<dbReference type="InterPro" id="IPR001223">
    <property type="entry name" value="Glyco_hydro18_cat"/>
</dbReference>
<dbReference type="InterPro" id="IPR017853">
    <property type="entry name" value="GH"/>
</dbReference>
<feature type="domain" description="GH18" evidence="1">
    <location>
        <begin position="1"/>
        <end position="88"/>
    </location>
</feature>
<dbReference type="Proteomes" id="UP001213681">
    <property type="component" value="Unassembled WGS sequence"/>
</dbReference>
<dbReference type="SUPFAM" id="SSF51445">
    <property type="entry name" value="(Trans)glycosidases"/>
    <property type="match status" value="1"/>
</dbReference>
<evidence type="ECO:0000313" key="3">
    <source>
        <dbReference type="Proteomes" id="UP001213681"/>
    </source>
</evidence>